<organism evidence="3 4">
    <name type="scientific">Sphingomonas molluscorum</name>
    <dbReference type="NCBI Taxonomy" id="418184"/>
    <lineage>
        <taxon>Bacteria</taxon>
        <taxon>Pseudomonadati</taxon>
        <taxon>Pseudomonadota</taxon>
        <taxon>Alphaproteobacteria</taxon>
        <taxon>Sphingomonadales</taxon>
        <taxon>Sphingomonadaceae</taxon>
        <taxon>Sphingomonas</taxon>
    </lineage>
</organism>
<name>A0ABU8Q529_9SPHN</name>
<feature type="region of interest" description="Disordered" evidence="1">
    <location>
        <begin position="94"/>
        <end position="129"/>
    </location>
</feature>
<keyword evidence="4" id="KW-1185">Reference proteome</keyword>
<dbReference type="RefSeq" id="WP_132884572.1">
    <property type="nucleotide sequence ID" value="NZ_JBBGZA010000001.1"/>
</dbReference>
<feature type="signal peptide" evidence="2">
    <location>
        <begin position="1"/>
        <end position="20"/>
    </location>
</feature>
<comment type="caution">
    <text evidence="3">The sequence shown here is derived from an EMBL/GenBank/DDBJ whole genome shotgun (WGS) entry which is preliminary data.</text>
</comment>
<reference evidence="3 4" key="1">
    <citation type="submission" date="2023-12" db="EMBL/GenBank/DDBJ databases">
        <title>Gut-associated functions are favored during microbiome assembly across C. elegans life.</title>
        <authorList>
            <person name="Zimmermann J."/>
        </authorList>
    </citation>
    <scope>NUCLEOTIDE SEQUENCE [LARGE SCALE GENOMIC DNA]</scope>
    <source>
        <strain evidence="3 4">JUb134</strain>
    </source>
</reference>
<evidence type="ECO:0000313" key="3">
    <source>
        <dbReference type="EMBL" id="MEJ5094829.1"/>
    </source>
</evidence>
<evidence type="ECO:0000256" key="1">
    <source>
        <dbReference type="SAM" id="MobiDB-lite"/>
    </source>
</evidence>
<evidence type="ECO:0000313" key="4">
    <source>
        <dbReference type="Proteomes" id="UP001380365"/>
    </source>
</evidence>
<proteinExistence type="predicted"/>
<evidence type="ECO:0000256" key="2">
    <source>
        <dbReference type="SAM" id="SignalP"/>
    </source>
</evidence>
<evidence type="ECO:0008006" key="5">
    <source>
        <dbReference type="Google" id="ProtNLM"/>
    </source>
</evidence>
<feature type="compositionally biased region" description="Pro residues" evidence="1">
    <location>
        <begin position="99"/>
        <end position="122"/>
    </location>
</feature>
<accession>A0ABU8Q529</accession>
<keyword evidence="2" id="KW-0732">Signal</keyword>
<dbReference type="Proteomes" id="UP001380365">
    <property type="component" value="Unassembled WGS sequence"/>
</dbReference>
<protein>
    <recommendedName>
        <fullName evidence="5">Secreted protein</fullName>
    </recommendedName>
</protein>
<feature type="chain" id="PRO_5047181630" description="Secreted protein" evidence="2">
    <location>
        <begin position="21"/>
        <end position="154"/>
    </location>
</feature>
<dbReference type="EMBL" id="JBBGZA010000001">
    <property type="protein sequence ID" value="MEJ5094829.1"/>
    <property type="molecule type" value="Genomic_DNA"/>
</dbReference>
<sequence>MRVRVTAALVCLLLSQQAAARQPLSSEGRAAFRKAVDEYQLFVVPHCAPDEVQAYVTARGDRDRAFARSLHGTPLKQDYEKAVADRAARDRHTVYECFGPPPPPPPPPGWTPPEPAPVQPAPKPRDTFAEHFAGGDRYFEEMVQLRDSLIGPAG</sequence>
<gene>
    <name evidence="3" type="ORF">WH159_09805</name>
</gene>